<protein>
    <submittedName>
        <fullName evidence="1">Uncharacterized protein</fullName>
    </submittedName>
</protein>
<dbReference type="EMBL" id="JAPESX010001866">
    <property type="protein sequence ID" value="KAJ8110882.1"/>
    <property type="molecule type" value="Genomic_DNA"/>
</dbReference>
<organism evidence="1 2">
    <name type="scientific">Nemania bipapillata</name>
    <dbReference type="NCBI Taxonomy" id="110536"/>
    <lineage>
        <taxon>Eukaryota</taxon>
        <taxon>Fungi</taxon>
        <taxon>Dikarya</taxon>
        <taxon>Ascomycota</taxon>
        <taxon>Pezizomycotina</taxon>
        <taxon>Sordariomycetes</taxon>
        <taxon>Xylariomycetidae</taxon>
        <taxon>Xylariales</taxon>
        <taxon>Xylariaceae</taxon>
        <taxon>Nemania</taxon>
    </lineage>
</organism>
<evidence type="ECO:0000313" key="2">
    <source>
        <dbReference type="Proteomes" id="UP001153334"/>
    </source>
</evidence>
<comment type="caution">
    <text evidence="1">The sequence shown here is derived from an EMBL/GenBank/DDBJ whole genome shotgun (WGS) entry which is preliminary data.</text>
</comment>
<keyword evidence="2" id="KW-1185">Reference proteome</keyword>
<reference evidence="1" key="1">
    <citation type="submission" date="2022-11" db="EMBL/GenBank/DDBJ databases">
        <title>Genome Sequence of Nemania bipapillata.</title>
        <authorList>
            <person name="Buettner E."/>
        </authorList>
    </citation>
    <scope>NUCLEOTIDE SEQUENCE</scope>
    <source>
        <strain evidence="1">CP14</strain>
    </source>
</reference>
<dbReference type="Proteomes" id="UP001153334">
    <property type="component" value="Unassembled WGS sequence"/>
</dbReference>
<name>A0ACC2I6S6_9PEZI</name>
<gene>
    <name evidence="1" type="ORF">ONZ43_g5759</name>
</gene>
<proteinExistence type="predicted"/>
<accession>A0ACC2I6S6</accession>
<sequence length="112" mass="12736">MAFVSFVGLYSTAGIIAILWSFYHFIFYPAFVSPLAQIPTPHWTCSISDAWISIARFRSRENRTLLAAHRRCGQIVRVGPRELSVTSVDAVKIIYQGGFDKHSWYSVFDNFG</sequence>
<evidence type="ECO:0000313" key="1">
    <source>
        <dbReference type="EMBL" id="KAJ8110882.1"/>
    </source>
</evidence>